<comment type="caution">
    <text evidence="2">The sequence shown here is derived from an EMBL/GenBank/DDBJ whole genome shotgun (WGS) entry which is preliminary data.</text>
</comment>
<proteinExistence type="predicted"/>
<dbReference type="AlphaFoldDB" id="A0A5B7G547"/>
<dbReference type="Proteomes" id="UP000324222">
    <property type="component" value="Unassembled WGS sequence"/>
</dbReference>
<name>A0A5B7G547_PORTR</name>
<dbReference type="EMBL" id="VSRR010010968">
    <property type="protein sequence ID" value="MPC52545.1"/>
    <property type="molecule type" value="Genomic_DNA"/>
</dbReference>
<feature type="compositionally biased region" description="Basic and acidic residues" evidence="1">
    <location>
        <begin position="55"/>
        <end position="64"/>
    </location>
</feature>
<evidence type="ECO:0000313" key="2">
    <source>
        <dbReference type="EMBL" id="MPC52545.1"/>
    </source>
</evidence>
<evidence type="ECO:0000313" key="3">
    <source>
        <dbReference type="Proteomes" id="UP000324222"/>
    </source>
</evidence>
<sequence length="76" mass="8824">MSETHLCAERMTEVIVSGMEAYIPHSFSQPEHSKPWFNTGCSRATHYKEVAWKRDDQPFRKSPDHAGTPQNDFWSI</sequence>
<accession>A0A5B7G547</accession>
<protein>
    <submittedName>
        <fullName evidence="2">Uncharacterized protein</fullName>
    </submittedName>
</protein>
<reference evidence="2 3" key="1">
    <citation type="submission" date="2019-05" db="EMBL/GenBank/DDBJ databases">
        <title>Another draft genome of Portunus trituberculatus and its Hox gene families provides insights of decapod evolution.</title>
        <authorList>
            <person name="Jeong J.-H."/>
            <person name="Song I."/>
            <person name="Kim S."/>
            <person name="Choi T."/>
            <person name="Kim D."/>
            <person name="Ryu S."/>
            <person name="Kim W."/>
        </authorList>
    </citation>
    <scope>NUCLEOTIDE SEQUENCE [LARGE SCALE GENOMIC DNA]</scope>
    <source>
        <tissue evidence="2">Muscle</tissue>
    </source>
</reference>
<gene>
    <name evidence="2" type="ORF">E2C01_046416</name>
</gene>
<organism evidence="2 3">
    <name type="scientific">Portunus trituberculatus</name>
    <name type="common">Swimming crab</name>
    <name type="synonym">Neptunus trituberculatus</name>
    <dbReference type="NCBI Taxonomy" id="210409"/>
    <lineage>
        <taxon>Eukaryota</taxon>
        <taxon>Metazoa</taxon>
        <taxon>Ecdysozoa</taxon>
        <taxon>Arthropoda</taxon>
        <taxon>Crustacea</taxon>
        <taxon>Multicrustacea</taxon>
        <taxon>Malacostraca</taxon>
        <taxon>Eumalacostraca</taxon>
        <taxon>Eucarida</taxon>
        <taxon>Decapoda</taxon>
        <taxon>Pleocyemata</taxon>
        <taxon>Brachyura</taxon>
        <taxon>Eubrachyura</taxon>
        <taxon>Portunoidea</taxon>
        <taxon>Portunidae</taxon>
        <taxon>Portuninae</taxon>
        <taxon>Portunus</taxon>
    </lineage>
</organism>
<evidence type="ECO:0000256" key="1">
    <source>
        <dbReference type="SAM" id="MobiDB-lite"/>
    </source>
</evidence>
<keyword evidence="3" id="KW-1185">Reference proteome</keyword>
<feature type="region of interest" description="Disordered" evidence="1">
    <location>
        <begin position="55"/>
        <end position="76"/>
    </location>
</feature>